<keyword evidence="2 9" id="KW-0489">Methyltransferase</keyword>
<feature type="region of interest" description="Disordered" evidence="6">
    <location>
        <begin position="1"/>
        <end position="29"/>
    </location>
</feature>
<dbReference type="RefSeq" id="XP_067804976.1">
    <property type="nucleotide sequence ID" value="XM_067946185.1"/>
</dbReference>
<dbReference type="GO" id="GO:0000049">
    <property type="term" value="F:tRNA binding"/>
    <property type="evidence" value="ECO:0007669"/>
    <property type="project" value="TreeGrafter"/>
</dbReference>
<dbReference type="GO" id="GO:0002939">
    <property type="term" value="P:tRNA N1-guanine methylation"/>
    <property type="evidence" value="ECO:0007669"/>
    <property type="project" value="TreeGrafter"/>
</dbReference>
<comment type="catalytic activity">
    <reaction evidence="5">
        <text>guanosine(9) in tRNA + S-adenosyl-L-methionine = N(1)-methylguanosine(9) in tRNA + S-adenosyl-L-homocysteine + H(+)</text>
        <dbReference type="Rhea" id="RHEA:43156"/>
        <dbReference type="Rhea" id="RHEA-COMP:10367"/>
        <dbReference type="Rhea" id="RHEA-COMP:10368"/>
        <dbReference type="ChEBI" id="CHEBI:15378"/>
        <dbReference type="ChEBI" id="CHEBI:57856"/>
        <dbReference type="ChEBI" id="CHEBI:59789"/>
        <dbReference type="ChEBI" id="CHEBI:73542"/>
        <dbReference type="ChEBI" id="CHEBI:74269"/>
        <dbReference type="EC" id="2.1.1.221"/>
    </reaction>
</comment>
<dbReference type="Gene3D" id="3.40.1280.30">
    <property type="match status" value="1"/>
</dbReference>
<sequence>MAQTDTLKEPQGPESDDIESVGAVEATENKTNTKRRLEIKMQKRLDFYRKCEANGTVVIDCDFGSYESEKEIKSLANQIAQAYGFNQRAEYPMNLIICGIEKDGALDKCLSKMSGIENWQCRIDYRKLEHMFNPDHLVYLSADSNEVLYNLSPCETYVIGGIVDRNRLKGITRSKARNLNIQCKRLAIKEHVNLSKSHILSTSAVFHALVLFHSFKDWTKALESAIPKRKFT</sequence>
<dbReference type="Proteomes" id="UP001214638">
    <property type="component" value="Unassembled WGS sequence"/>
</dbReference>
<keyword evidence="3" id="KW-0808">Transferase</keyword>
<comment type="caution">
    <text evidence="9">The sequence shown here is derived from an EMBL/GenBank/DDBJ whole genome shotgun (WGS) entry which is preliminary data.</text>
</comment>
<evidence type="ECO:0000256" key="2">
    <source>
        <dbReference type="ARBA" id="ARBA00022603"/>
    </source>
</evidence>
<keyword evidence="4" id="KW-0949">S-adenosyl-L-methionine</keyword>
<evidence type="ECO:0000313" key="9">
    <source>
        <dbReference type="EMBL" id="KAK2198134.1"/>
    </source>
</evidence>
<dbReference type="AlphaFoldDB" id="A0AAD9PNH5"/>
<dbReference type="EMBL" id="JALLKP010000001">
    <property type="protein sequence ID" value="KAK2198134.1"/>
    <property type="molecule type" value="Genomic_DNA"/>
</dbReference>
<dbReference type="GO" id="GO:0005634">
    <property type="term" value="C:nucleus"/>
    <property type="evidence" value="ECO:0007669"/>
    <property type="project" value="TreeGrafter"/>
</dbReference>
<proteinExistence type="predicted"/>
<evidence type="ECO:0000256" key="3">
    <source>
        <dbReference type="ARBA" id="ARBA00022679"/>
    </source>
</evidence>
<protein>
    <recommendedName>
        <fullName evidence="1">tRNA (guanine(9)-N(1))-methyltransferase</fullName>
        <ecNumber evidence="1">2.1.1.221</ecNumber>
    </recommendedName>
</protein>
<dbReference type="GO" id="GO:0052905">
    <property type="term" value="F:tRNA (guanosine(9)-N1)-methyltransferase activity"/>
    <property type="evidence" value="ECO:0007669"/>
    <property type="project" value="UniProtKB-EC"/>
</dbReference>
<dbReference type="EMBL" id="JALLKP010000021">
    <property type="protein sequence ID" value="KAK2194951.1"/>
    <property type="molecule type" value="Genomic_DNA"/>
</dbReference>
<evidence type="ECO:0000256" key="5">
    <source>
        <dbReference type="ARBA" id="ARBA00048434"/>
    </source>
</evidence>
<dbReference type="PROSITE" id="PS51675">
    <property type="entry name" value="SAM_MT_TRM10"/>
    <property type="match status" value="1"/>
</dbReference>
<evidence type="ECO:0000256" key="4">
    <source>
        <dbReference type="ARBA" id="ARBA00022691"/>
    </source>
</evidence>
<organism evidence="9 10">
    <name type="scientific">Babesia duncani</name>
    <dbReference type="NCBI Taxonomy" id="323732"/>
    <lineage>
        <taxon>Eukaryota</taxon>
        <taxon>Sar</taxon>
        <taxon>Alveolata</taxon>
        <taxon>Apicomplexa</taxon>
        <taxon>Aconoidasida</taxon>
        <taxon>Piroplasmida</taxon>
        <taxon>Babesiidae</taxon>
        <taxon>Babesia</taxon>
    </lineage>
</organism>
<dbReference type="GeneID" id="94335437"/>
<evidence type="ECO:0000256" key="1">
    <source>
        <dbReference type="ARBA" id="ARBA00012797"/>
    </source>
</evidence>
<dbReference type="PANTHER" id="PTHR13563:SF13">
    <property type="entry name" value="TRNA METHYLTRANSFERASE 10 HOMOLOG A"/>
    <property type="match status" value="1"/>
</dbReference>
<feature type="domain" description="SAM-dependent MTase TRM10-type" evidence="7">
    <location>
        <begin position="43"/>
        <end position="232"/>
    </location>
</feature>
<evidence type="ECO:0000313" key="10">
    <source>
        <dbReference type="Proteomes" id="UP001214638"/>
    </source>
</evidence>
<evidence type="ECO:0000259" key="7">
    <source>
        <dbReference type="PROSITE" id="PS51675"/>
    </source>
</evidence>
<dbReference type="EC" id="2.1.1.221" evidence="1"/>
<dbReference type="CDD" id="cd18089">
    <property type="entry name" value="SPOUT_Trm10-like"/>
    <property type="match status" value="1"/>
</dbReference>
<gene>
    <name evidence="9" type="ORF">BdWA1_001139</name>
    <name evidence="8" type="ORF">BdWA1_003580</name>
</gene>
<name>A0AAD9PNH5_9APIC</name>
<keyword evidence="10" id="KW-1185">Reference proteome</keyword>
<dbReference type="KEGG" id="bdw:94335437"/>
<evidence type="ECO:0000313" key="8">
    <source>
        <dbReference type="EMBL" id="KAK2194951.1"/>
    </source>
</evidence>
<dbReference type="InterPro" id="IPR007356">
    <property type="entry name" value="tRNA_m1G_MeTrfase_euk"/>
</dbReference>
<evidence type="ECO:0000256" key="6">
    <source>
        <dbReference type="SAM" id="MobiDB-lite"/>
    </source>
</evidence>
<dbReference type="PANTHER" id="PTHR13563">
    <property type="entry name" value="TRNA (GUANINE-9-) METHYLTRANSFERASE"/>
    <property type="match status" value="1"/>
</dbReference>
<dbReference type="InterPro" id="IPR038459">
    <property type="entry name" value="MT_TRM10-typ_sf"/>
</dbReference>
<dbReference type="InterPro" id="IPR028564">
    <property type="entry name" value="MT_TRM10-typ"/>
</dbReference>
<reference evidence="9" key="1">
    <citation type="journal article" date="2023" name="Nat. Microbiol.">
        <title>Babesia duncani multi-omics identifies virulence factors and drug targets.</title>
        <authorList>
            <person name="Singh P."/>
            <person name="Lonardi S."/>
            <person name="Liang Q."/>
            <person name="Vydyam P."/>
            <person name="Khabirova E."/>
            <person name="Fang T."/>
            <person name="Gihaz S."/>
            <person name="Thekkiniath J."/>
            <person name="Munshi M."/>
            <person name="Abel S."/>
            <person name="Ciampossin L."/>
            <person name="Batugedara G."/>
            <person name="Gupta M."/>
            <person name="Lu X.M."/>
            <person name="Lenz T."/>
            <person name="Chakravarty S."/>
            <person name="Cornillot E."/>
            <person name="Hu Y."/>
            <person name="Ma W."/>
            <person name="Gonzalez L.M."/>
            <person name="Sanchez S."/>
            <person name="Estrada K."/>
            <person name="Sanchez-Flores A."/>
            <person name="Montero E."/>
            <person name="Harb O.S."/>
            <person name="Le Roch K.G."/>
            <person name="Mamoun C.B."/>
        </authorList>
    </citation>
    <scope>NUCLEOTIDE SEQUENCE</scope>
    <source>
        <strain evidence="9">WA1</strain>
    </source>
</reference>
<accession>A0AAD9PNH5</accession>